<dbReference type="PANTHER" id="PTHR24271:SF56">
    <property type="entry name" value="SERINE PROTEASE 58"/>
    <property type="match status" value="1"/>
</dbReference>
<keyword evidence="1" id="KW-1015">Disulfide bond</keyword>
<dbReference type="GO" id="GO:0030141">
    <property type="term" value="C:secretory granule"/>
    <property type="evidence" value="ECO:0007669"/>
    <property type="project" value="TreeGrafter"/>
</dbReference>
<sequence>MESQLSLVLENTCRIKQSSGTNMKCELLILLMVTGVVPFVSDDMEDLHHLFYLLYLNSSYEPCVGTLIAPQWVLTAAHCFLPDLQIIFRGGSQSFRDFWGEILPYEKIFVHPNFTVTSSKSDLMLIKLSAPLTFSPKSFQLPTLMKNEVKDCLIYTWLKNKEFFGNQGNELHSMEIELNSDIKCKKLLREKFLEDMFCIERMLGSKQECQVVTAVPAICGNEIRGIMSWATGCVLTGHTAVFTDLYSYTPWIKNIISTNKQIERSFDTLTSN</sequence>
<dbReference type="OrthoDB" id="10059102at2759"/>
<protein>
    <submittedName>
        <fullName evidence="4">Probable inactive serine protease 58</fullName>
    </submittedName>
</protein>
<accession>A0A6P3Q6M2</accession>
<dbReference type="GO" id="GO:0006508">
    <property type="term" value="P:proteolysis"/>
    <property type="evidence" value="ECO:0007669"/>
    <property type="project" value="UniProtKB-KW"/>
</dbReference>
<dbReference type="Gene3D" id="2.40.10.10">
    <property type="entry name" value="Trypsin-like serine proteases"/>
    <property type="match status" value="2"/>
</dbReference>
<proteinExistence type="predicted"/>
<reference evidence="4" key="1">
    <citation type="submission" date="2025-08" db="UniProtKB">
        <authorList>
            <consortium name="RefSeq"/>
        </authorList>
    </citation>
    <scope>IDENTIFICATION</scope>
    <source>
        <tissue evidence="4">Kidney</tissue>
    </source>
</reference>
<dbReference type="InterPro" id="IPR001314">
    <property type="entry name" value="Peptidase_S1A"/>
</dbReference>
<dbReference type="AlphaFoldDB" id="A0A6P3Q6M2"/>
<evidence type="ECO:0000313" key="3">
    <source>
        <dbReference type="Proteomes" id="UP000515202"/>
    </source>
</evidence>
<dbReference type="SUPFAM" id="SSF50494">
    <property type="entry name" value="Trypsin-like serine proteases"/>
    <property type="match status" value="1"/>
</dbReference>
<dbReference type="RefSeq" id="XP_011357848.1">
    <property type="nucleotide sequence ID" value="XM_011359546.1"/>
</dbReference>
<dbReference type="KEGG" id="pvp:105291652"/>
<name>A0A6P3Q6M2_PTEVA</name>
<dbReference type="Proteomes" id="UP000515202">
    <property type="component" value="Unplaced"/>
</dbReference>
<evidence type="ECO:0000259" key="2">
    <source>
        <dbReference type="PROSITE" id="PS50240"/>
    </source>
</evidence>
<evidence type="ECO:0000313" key="4">
    <source>
        <dbReference type="RefSeq" id="XP_011357848.1"/>
    </source>
</evidence>
<keyword evidence="3" id="KW-1185">Reference proteome</keyword>
<dbReference type="PANTHER" id="PTHR24271">
    <property type="entry name" value="KALLIKREIN-RELATED"/>
    <property type="match status" value="1"/>
</dbReference>
<organism evidence="3 4">
    <name type="scientific">Pteropus vampyrus</name>
    <name type="common">Large flying fox</name>
    <dbReference type="NCBI Taxonomy" id="132908"/>
    <lineage>
        <taxon>Eukaryota</taxon>
        <taxon>Metazoa</taxon>
        <taxon>Chordata</taxon>
        <taxon>Craniata</taxon>
        <taxon>Vertebrata</taxon>
        <taxon>Euteleostomi</taxon>
        <taxon>Mammalia</taxon>
        <taxon>Eutheria</taxon>
        <taxon>Laurasiatheria</taxon>
        <taxon>Chiroptera</taxon>
        <taxon>Yinpterochiroptera</taxon>
        <taxon>Pteropodoidea</taxon>
        <taxon>Pteropodidae</taxon>
        <taxon>Pteropodinae</taxon>
        <taxon>Pteropus</taxon>
    </lineage>
</organism>
<dbReference type="PRINTS" id="PR00722">
    <property type="entry name" value="CHYMOTRYPSIN"/>
</dbReference>
<keyword evidence="4" id="KW-0378">Hydrolase</keyword>
<dbReference type="InterPro" id="IPR043504">
    <property type="entry name" value="Peptidase_S1_PA_chymotrypsin"/>
</dbReference>
<feature type="domain" description="Peptidase S1" evidence="2">
    <location>
        <begin position="32"/>
        <end position="257"/>
    </location>
</feature>
<dbReference type="InterPro" id="IPR009003">
    <property type="entry name" value="Peptidase_S1_PA"/>
</dbReference>
<gene>
    <name evidence="4" type="primary">LOC105291652</name>
</gene>
<dbReference type="PROSITE" id="PS50240">
    <property type="entry name" value="TRYPSIN_DOM"/>
    <property type="match status" value="1"/>
</dbReference>
<dbReference type="SMART" id="SM00020">
    <property type="entry name" value="Tryp_SPc"/>
    <property type="match status" value="1"/>
</dbReference>
<keyword evidence="4" id="KW-0645">Protease</keyword>
<dbReference type="Pfam" id="PF00089">
    <property type="entry name" value="Trypsin"/>
    <property type="match status" value="1"/>
</dbReference>
<dbReference type="GO" id="GO:0004252">
    <property type="term" value="F:serine-type endopeptidase activity"/>
    <property type="evidence" value="ECO:0007669"/>
    <property type="project" value="InterPro"/>
</dbReference>
<evidence type="ECO:0000256" key="1">
    <source>
        <dbReference type="ARBA" id="ARBA00023157"/>
    </source>
</evidence>
<dbReference type="PROSITE" id="PS00134">
    <property type="entry name" value="TRYPSIN_HIS"/>
    <property type="match status" value="1"/>
</dbReference>
<dbReference type="InterPro" id="IPR018114">
    <property type="entry name" value="TRYPSIN_HIS"/>
</dbReference>
<dbReference type="GeneID" id="105291652"/>
<dbReference type="InterPro" id="IPR001254">
    <property type="entry name" value="Trypsin_dom"/>
</dbReference>